<keyword evidence="4" id="KW-1185">Reference proteome</keyword>
<evidence type="ECO:0000256" key="1">
    <source>
        <dbReference type="SAM" id="SignalP"/>
    </source>
</evidence>
<organism evidence="3 4">
    <name type="scientific">Tribonema minus</name>
    <dbReference type="NCBI Taxonomy" id="303371"/>
    <lineage>
        <taxon>Eukaryota</taxon>
        <taxon>Sar</taxon>
        <taxon>Stramenopiles</taxon>
        <taxon>Ochrophyta</taxon>
        <taxon>PX clade</taxon>
        <taxon>Xanthophyceae</taxon>
        <taxon>Tribonematales</taxon>
        <taxon>Tribonemataceae</taxon>
        <taxon>Tribonema</taxon>
    </lineage>
</organism>
<dbReference type="InterPro" id="IPR025433">
    <property type="entry name" value="DUF4168"/>
</dbReference>
<proteinExistence type="predicted"/>
<dbReference type="Proteomes" id="UP000664859">
    <property type="component" value="Unassembled WGS sequence"/>
</dbReference>
<reference evidence="3" key="1">
    <citation type="submission" date="2021-02" db="EMBL/GenBank/DDBJ databases">
        <title>First Annotated Genome of the Yellow-green Alga Tribonema minus.</title>
        <authorList>
            <person name="Mahan K.M."/>
        </authorList>
    </citation>
    <scope>NUCLEOTIDE SEQUENCE</scope>
    <source>
        <strain evidence="3">UTEX B ZZ1240</strain>
    </source>
</reference>
<sequence>MRVVSVIVVLCWCSHVVLVSAAGANSHRSDSSSKGISGVTTQMVSLFSPEEYELDRYAAAMAATEWLRRERDAIIRENTNALAYWYLKATKGDQYTKWMSSPLVTDKSRKAQHNFLMLAGRIITSCDLSISRFNQLTKLVAQDKQLASRVNRQAYLYRVGAELHGDKFLPVEDLREAAKGGRSGRGNGEFSDGANGLSAMALLGQPKKLRLFAKSLREVESLRMEQRRRLMETLEVDELPQGLCMTRMARVSSPIVRRACEQFPLQAAAVVRANGLRTEEFNRLLQRAQKNLVYRYRVLRLVHKLGEQEEGDF</sequence>
<feature type="signal peptide" evidence="1">
    <location>
        <begin position="1"/>
        <end position="21"/>
    </location>
</feature>
<keyword evidence="1" id="KW-0732">Signal</keyword>
<dbReference type="AlphaFoldDB" id="A0A835YJ45"/>
<evidence type="ECO:0000313" key="4">
    <source>
        <dbReference type="Proteomes" id="UP000664859"/>
    </source>
</evidence>
<dbReference type="Pfam" id="PF13767">
    <property type="entry name" value="DUF4168"/>
    <property type="match status" value="2"/>
</dbReference>
<comment type="caution">
    <text evidence="3">The sequence shown here is derived from an EMBL/GenBank/DDBJ whole genome shotgun (WGS) entry which is preliminary data.</text>
</comment>
<gene>
    <name evidence="3" type="ORF">JKP88DRAFT_265446</name>
</gene>
<protein>
    <recommendedName>
        <fullName evidence="2">DUF4168 domain-containing protein</fullName>
    </recommendedName>
</protein>
<dbReference type="OrthoDB" id="41889at2759"/>
<name>A0A835YJ45_9STRA</name>
<evidence type="ECO:0000259" key="2">
    <source>
        <dbReference type="Pfam" id="PF13767"/>
    </source>
</evidence>
<evidence type="ECO:0000313" key="3">
    <source>
        <dbReference type="EMBL" id="KAG5176279.1"/>
    </source>
</evidence>
<feature type="domain" description="DUF4168" evidence="2">
    <location>
        <begin position="52"/>
        <end position="150"/>
    </location>
</feature>
<dbReference type="EMBL" id="JAFCMP010000538">
    <property type="protein sequence ID" value="KAG5176279.1"/>
    <property type="molecule type" value="Genomic_DNA"/>
</dbReference>
<feature type="domain" description="DUF4168" evidence="2">
    <location>
        <begin position="206"/>
        <end position="295"/>
    </location>
</feature>
<feature type="chain" id="PRO_5032619837" description="DUF4168 domain-containing protein" evidence="1">
    <location>
        <begin position="22"/>
        <end position="313"/>
    </location>
</feature>
<accession>A0A835YJ45</accession>